<evidence type="ECO:0000256" key="7">
    <source>
        <dbReference type="PIRSR" id="PIRSR602401-1"/>
    </source>
</evidence>
<dbReference type="Gene3D" id="1.10.630.10">
    <property type="entry name" value="Cytochrome P450"/>
    <property type="match status" value="2"/>
</dbReference>
<keyword evidence="7" id="KW-0408">Iron</keyword>
<keyword evidence="5" id="KW-0560">Oxidoreductase</keyword>
<evidence type="ECO:0000256" key="6">
    <source>
        <dbReference type="ARBA" id="ARBA00023136"/>
    </source>
</evidence>
<dbReference type="EMBL" id="QEFC01001247">
    <property type="protein sequence ID" value="KAE9458563.1"/>
    <property type="molecule type" value="Genomic_DNA"/>
</dbReference>
<comment type="similarity">
    <text evidence="2">Belongs to the cytochrome P450 family.</text>
</comment>
<dbReference type="AlphaFoldDB" id="A0A6A4LH35"/>
<proteinExistence type="inferred from homology"/>
<feature type="binding site" description="axial binding residue" evidence="7">
    <location>
        <position position="384"/>
    </location>
    <ligand>
        <name>heme</name>
        <dbReference type="ChEBI" id="CHEBI:30413"/>
    </ligand>
    <ligandPart>
        <name>Fe</name>
        <dbReference type="ChEBI" id="CHEBI:18248"/>
    </ligandPart>
</feature>
<dbReference type="GO" id="GO:0005506">
    <property type="term" value="F:iron ion binding"/>
    <property type="evidence" value="ECO:0007669"/>
    <property type="project" value="InterPro"/>
</dbReference>
<dbReference type="GO" id="GO:0010241">
    <property type="term" value="P:ent-kaurene oxidation to kaurenoic acid"/>
    <property type="evidence" value="ECO:0007669"/>
    <property type="project" value="InterPro"/>
</dbReference>
<dbReference type="InterPro" id="IPR044225">
    <property type="entry name" value="KO_chloroplastic"/>
</dbReference>
<evidence type="ECO:0000256" key="3">
    <source>
        <dbReference type="ARBA" id="ARBA00022692"/>
    </source>
</evidence>
<comment type="subcellular location">
    <subcellularLocation>
        <location evidence="1">Membrane</location>
        <topology evidence="1">Single-pass membrane protein</topology>
    </subcellularLocation>
</comment>
<dbReference type="GO" id="GO:0009686">
    <property type="term" value="P:gibberellin biosynthetic process"/>
    <property type="evidence" value="ECO:0007669"/>
    <property type="project" value="InterPro"/>
</dbReference>
<gene>
    <name evidence="9" type="ORF">C3L33_09555</name>
</gene>
<comment type="caution">
    <text evidence="9">The sequence shown here is derived from an EMBL/GenBank/DDBJ whole genome shotgun (WGS) entry which is preliminary data.</text>
</comment>
<dbReference type="GO" id="GO:0005783">
    <property type="term" value="C:endoplasmic reticulum"/>
    <property type="evidence" value="ECO:0007669"/>
    <property type="project" value="TreeGrafter"/>
</dbReference>
<keyword evidence="3 8" id="KW-0812">Transmembrane</keyword>
<reference evidence="9 10" key="1">
    <citation type="journal article" date="2019" name="Genome Biol. Evol.">
        <title>The Rhododendron genome and chromosomal organization provide insight into shared whole-genome duplications across the heath family (Ericaceae).</title>
        <authorList>
            <person name="Soza V.L."/>
            <person name="Lindsley D."/>
            <person name="Waalkes A."/>
            <person name="Ramage E."/>
            <person name="Patwardhan R.P."/>
            <person name="Burton J.N."/>
            <person name="Adey A."/>
            <person name="Kumar A."/>
            <person name="Qiu R."/>
            <person name="Shendure J."/>
            <person name="Hall B."/>
        </authorList>
    </citation>
    <scope>NUCLEOTIDE SEQUENCE [LARGE SCALE GENOMIC DNA]</scope>
    <source>
        <strain evidence="9">RSF 1966-606</strain>
    </source>
</reference>
<evidence type="ECO:0000313" key="9">
    <source>
        <dbReference type="EMBL" id="KAE9458563.1"/>
    </source>
</evidence>
<keyword evidence="6 8" id="KW-0472">Membrane</keyword>
<dbReference type="OrthoDB" id="2789670at2759"/>
<evidence type="ECO:0008006" key="11">
    <source>
        <dbReference type="Google" id="ProtNLM"/>
    </source>
</evidence>
<name>A0A6A4LH35_9ERIC</name>
<keyword evidence="7" id="KW-0349">Heme</keyword>
<dbReference type="InterPro" id="IPR002401">
    <property type="entry name" value="Cyt_P450_E_grp-I"/>
</dbReference>
<dbReference type="SUPFAM" id="SSF48264">
    <property type="entry name" value="Cytochrome P450"/>
    <property type="match status" value="1"/>
</dbReference>
<dbReference type="InterPro" id="IPR036396">
    <property type="entry name" value="Cyt_P450_sf"/>
</dbReference>
<dbReference type="GO" id="GO:0009707">
    <property type="term" value="C:chloroplast outer membrane"/>
    <property type="evidence" value="ECO:0007669"/>
    <property type="project" value="TreeGrafter"/>
</dbReference>
<comment type="cofactor">
    <cofactor evidence="7">
        <name>heme</name>
        <dbReference type="ChEBI" id="CHEBI:30413"/>
    </cofactor>
</comment>
<dbReference type="GO" id="GO:0016709">
    <property type="term" value="F:oxidoreductase activity, acting on paired donors, with incorporation or reduction of molecular oxygen, NAD(P)H as one donor, and incorporation of one atom of oxygen"/>
    <property type="evidence" value="ECO:0007669"/>
    <property type="project" value="TreeGrafter"/>
</dbReference>
<dbReference type="PANTHER" id="PTHR47283:SF1">
    <property type="entry name" value="ENT-KAURENE OXIDASE, CHLOROPLASTIC"/>
    <property type="match status" value="1"/>
</dbReference>
<dbReference type="PANTHER" id="PTHR47283">
    <property type="entry name" value="ENT-KAURENE OXIDASE, CHLOROPLASTIC"/>
    <property type="match status" value="1"/>
</dbReference>
<dbReference type="Pfam" id="PF00067">
    <property type="entry name" value="p450"/>
    <property type="match status" value="2"/>
</dbReference>
<dbReference type="GO" id="GO:0020037">
    <property type="term" value="F:heme binding"/>
    <property type="evidence" value="ECO:0007669"/>
    <property type="project" value="InterPro"/>
</dbReference>
<evidence type="ECO:0000256" key="8">
    <source>
        <dbReference type="SAM" id="Phobius"/>
    </source>
</evidence>
<evidence type="ECO:0000256" key="4">
    <source>
        <dbReference type="ARBA" id="ARBA00022989"/>
    </source>
</evidence>
<protein>
    <recommendedName>
        <fullName evidence="11">Cytochrome P450</fullName>
    </recommendedName>
</protein>
<organism evidence="9 10">
    <name type="scientific">Rhododendron williamsianum</name>
    <dbReference type="NCBI Taxonomy" id="262921"/>
    <lineage>
        <taxon>Eukaryota</taxon>
        <taxon>Viridiplantae</taxon>
        <taxon>Streptophyta</taxon>
        <taxon>Embryophyta</taxon>
        <taxon>Tracheophyta</taxon>
        <taxon>Spermatophyta</taxon>
        <taxon>Magnoliopsida</taxon>
        <taxon>eudicotyledons</taxon>
        <taxon>Gunneridae</taxon>
        <taxon>Pentapetalae</taxon>
        <taxon>asterids</taxon>
        <taxon>Ericales</taxon>
        <taxon>Ericaceae</taxon>
        <taxon>Ericoideae</taxon>
        <taxon>Rhodoreae</taxon>
        <taxon>Rhododendron</taxon>
    </lineage>
</organism>
<sequence length="438" mass="50578">MGLVDLLVVLQALPKGTNIALGSPAVVLGWLFLWLINRYFRERRRRRSPLPAVPEVPGLPVIGNALQLREKKPQMTFVKWVKTYGPIFSIRVGFKSIVVLNNNDVAKEAMVTRFSSISTRKLPKALSTLISDKCMVVLSDYNDFHKTVKRHIIKNVLGPNAQKRHRGHRDTMIANIVKDFHAHVKNNGIQPVNFRNVFQSELFGLAMKETVGSDVQSIYVEELGRLSKHEIFGILFKDLVEAALDVDWREFFPYLKWIPNKTLERRIEKLNFRRQAVMMALIKEQSKRVTSEELPYLEAVFHETLRKYPPIPIPFLRFAHEDTEIGGYYIPAGTEIALNFYGCNMDENQWEKPEEWNPDRFLDKKYDRNDMDKTMAFGGGKRACTGYQQAMLIACTAIGRLVQEFEWRLEDGEEENVDIVGIINQKLHPMHAIIRPRN</sequence>
<evidence type="ECO:0000256" key="2">
    <source>
        <dbReference type="ARBA" id="ARBA00010617"/>
    </source>
</evidence>
<dbReference type="PRINTS" id="PR00463">
    <property type="entry name" value="EP450I"/>
</dbReference>
<dbReference type="InterPro" id="IPR001128">
    <property type="entry name" value="Cyt_P450"/>
</dbReference>
<dbReference type="Proteomes" id="UP000428333">
    <property type="component" value="Linkage Group LG05"/>
</dbReference>
<keyword evidence="4 8" id="KW-1133">Transmembrane helix</keyword>
<keyword evidence="10" id="KW-1185">Reference proteome</keyword>
<evidence type="ECO:0000256" key="1">
    <source>
        <dbReference type="ARBA" id="ARBA00004167"/>
    </source>
</evidence>
<keyword evidence="7" id="KW-0479">Metal-binding</keyword>
<feature type="non-terminal residue" evidence="9">
    <location>
        <position position="1"/>
    </location>
</feature>
<feature type="transmembrane region" description="Helical" evidence="8">
    <location>
        <begin position="20"/>
        <end position="40"/>
    </location>
</feature>
<evidence type="ECO:0000313" key="10">
    <source>
        <dbReference type="Proteomes" id="UP000428333"/>
    </source>
</evidence>
<accession>A0A6A4LH35</accession>
<dbReference type="GO" id="GO:0052615">
    <property type="term" value="F:ent-kaurene oxidase activity"/>
    <property type="evidence" value="ECO:0007669"/>
    <property type="project" value="InterPro"/>
</dbReference>
<evidence type="ECO:0000256" key="5">
    <source>
        <dbReference type="ARBA" id="ARBA00023002"/>
    </source>
</evidence>